<proteinExistence type="inferred from homology"/>
<keyword evidence="4" id="KW-0645">Protease</keyword>
<dbReference type="EC" id="3.4.21.26" evidence="3"/>
<dbReference type="InterPro" id="IPR023302">
    <property type="entry name" value="Pept_S9A_N"/>
</dbReference>
<dbReference type="InterPro" id="IPR002471">
    <property type="entry name" value="Pept_S9_AS"/>
</dbReference>
<comment type="catalytic activity">
    <reaction evidence="1">
        <text>Hydrolysis of Pro-|-Xaa &gt;&gt; Ala-|-Xaa in oligopeptides.</text>
        <dbReference type="EC" id="3.4.21.26"/>
    </reaction>
</comment>
<dbReference type="GO" id="GO:0006508">
    <property type="term" value="P:proteolysis"/>
    <property type="evidence" value="ECO:0007669"/>
    <property type="project" value="UniProtKB-KW"/>
</dbReference>
<dbReference type="InterPro" id="IPR029058">
    <property type="entry name" value="AB_hydrolase_fold"/>
</dbReference>
<dbReference type="GO" id="GO:0005829">
    <property type="term" value="C:cytosol"/>
    <property type="evidence" value="ECO:0007669"/>
    <property type="project" value="TreeGrafter"/>
</dbReference>
<keyword evidence="6" id="KW-0720">Serine protease</keyword>
<evidence type="ECO:0000313" key="9">
    <source>
        <dbReference type="EMBL" id="TWT53421.1"/>
    </source>
</evidence>
<dbReference type="Gene3D" id="3.40.50.1820">
    <property type="entry name" value="alpha/beta hydrolase"/>
    <property type="match status" value="1"/>
</dbReference>
<dbReference type="Proteomes" id="UP000316598">
    <property type="component" value="Unassembled WGS sequence"/>
</dbReference>
<dbReference type="SUPFAM" id="SSF50993">
    <property type="entry name" value="Peptidase/esterase 'gauge' domain"/>
    <property type="match status" value="1"/>
</dbReference>
<dbReference type="InterPro" id="IPR002470">
    <property type="entry name" value="Peptidase_S9A"/>
</dbReference>
<evidence type="ECO:0000256" key="2">
    <source>
        <dbReference type="ARBA" id="ARBA00005228"/>
    </source>
</evidence>
<dbReference type="RefSeq" id="WP_207310296.1">
    <property type="nucleotide sequence ID" value="NZ_SJPI01000001.1"/>
</dbReference>
<keyword evidence="5 9" id="KW-0378">Hydrolase</keyword>
<feature type="domain" description="Peptidase S9A N-terminal" evidence="8">
    <location>
        <begin position="40"/>
        <end position="448"/>
    </location>
</feature>
<evidence type="ECO:0000256" key="4">
    <source>
        <dbReference type="ARBA" id="ARBA00022670"/>
    </source>
</evidence>
<comment type="caution">
    <text evidence="9">The sequence shown here is derived from an EMBL/GenBank/DDBJ whole genome shotgun (WGS) entry which is preliminary data.</text>
</comment>
<dbReference type="AlphaFoldDB" id="A0A5C5WTD7"/>
<reference evidence="9 10" key="1">
    <citation type="submission" date="2019-02" db="EMBL/GenBank/DDBJ databases">
        <title>Deep-cultivation of Planctomycetes and their phenomic and genomic characterization uncovers novel biology.</title>
        <authorList>
            <person name="Wiegand S."/>
            <person name="Jogler M."/>
            <person name="Boedeker C."/>
            <person name="Pinto D."/>
            <person name="Vollmers J."/>
            <person name="Rivas-Marin E."/>
            <person name="Kohn T."/>
            <person name="Peeters S.H."/>
            <person name="Heuer A."/>
            <person name="Rast P."/>
            <person name="Oberbeckmann S."/>
            <person name="Bunk B."/>
            <person name="Jeske O."/>
            <person name="Meyerdierks A."/>
            <person name="Storesund J.E."/>
            <person name="Kallscheuer N."/>
            <person name="Luecker S."/>
            <person name="Lage O.M."/>
            <person name="Pohl T."/>
            <person name="Merkel B.J."/>
            <person name="Hornburger P."/>
            <person name="Mueller R.-W."/>
            <person name="Bruemmer F."/>
            <person name="Labrenz M."/>
            <person name="Spormann A.M."/>
            <person name="Op Den Camp H."/>
            <person name="Overmann J."/>
            <person name="Amann R."/>
            <person name="Jetten M.S.M."/>
            <person name="Mascher T."/>
            <person name="Medema M.H."/>
            <person name="Devos D.P."/>
            <person name="Kaster A.-K."/>
            <person name="Ovreas L."/>
            <person name="Rohde M."/>
            <person name="Galperin M.Y."/>
            <person name="Jogler C."/>
        </authorList>
    </citation>
    <scope>NUCLEOTIDE SEQUENCE [LARGE SCALE GENOMIC DNA]</scope>
    <source>
        <strain evidence="9 10">Pla22</strain>
    </source>
</reference>
<dbReference type="Pfam" id="PF02897">
    <property type="entry name" value="Peptidase_S9_N"/>
    <property type="match status" value="1"/>
</dbReference>
<evidence type="ECO:0000256" key="1">
    <source>
        <dbReference type="ARBA" id="ARBA00001070"/>
    </source>
</evidence>
<keyword evidence="10" id="KW-1185">Reference proteome</keyword>
<organism evidence="9 10">
    <name type="scientific">Rubripirellula amarantea</name>
    <dbReference type="NCBI Taxonomy" id="2527999"/>
    <lineage>
        <taxon>Bacteria</taxon>
        <taxon>Pseudomonadati</taxon>
        <taxon>Planctomycetota</taxon>
        <taxon>Planctomycetia</taxon>
        <taxon>Pirellulales</taxon>
        <taxon>Pirellulaceae</taxon>
        <taxon>Rubripirellula</taxon>
    </lineage>
</organism>
<evidence type="ECO:0000259" key="8">
    <source>
        <dbReference type="Pfam" id="PF02897"/>
    </source>
</evidence>
<name>A0A5C5WTD7_9BACT</name>
<dbReference type="FunFam" id="2.130.10.120:FF:000001">
    <property type="entry name" value="Prolyl endopeptidase"/>
    <property type="match status" value="1"/>
</dbReference>
<dbReference type="EMBL" id="SJPI01000001">
    <property type="protein sequence ID" value="TWT53421.1"/>
    <property type="molecule type" value="Genomic_DNA"/>
</dbReference>
<dbReference type="PANTHER" id="PTHR42881:SF2">
    <property type="entry name" value="PROLYL ENDOPEPTIDASE"/>
    <property type="match status" value="1"/>
</dbReference>
<accession>A0A5C5WTD7</accession>
<gene>
    <name evidence="9" type="primary">f1pep1</name>
    <name evidence="9" type="ORF">Pla22_10500</name>
</gene>
<evidence type="ECO:0000259" key="7">
    <source>
        <dbReference type="Pfam" id="PF00326"/>
    </source>
</evidence>
<dbReference type="PANTHER" id="PTHR42881">
    <property type="entry name" value="PROLYL ENDOPEPTIDASE"/>
    <property type="match status" value="1"/>
</dbReference>
<dbReference type="InterPro" id="IPR001375">
    <property type="entry name" value="Peptidase_S9_cat"/>
</dbReference>
<evidence type="ECO:0000256" key="3">
    <source>
        <dbReference type="ARBA" id="ARBA00011897"/>
    </source>
</evidence>
<evidence type="ECO:0000256" key="6">
    <source>
        <dbReference type="ARBA" id="ARBA00022825"/>
    </source>
</evidence>
<protein>
    <recommendedName>
        <fullName evidence="3">prolyl oligopeptidase</fullName>
        <ecNumber evidence="3">3.4.21.26</ecNumber>
    </recommendedName>
</protein>
<dbReference type="PROSITE" id="PS00708">
    <property type="entry name" value="PRO_ENDOPEP_SER"/>
    <property type="match status" value="1"/>
</dbReference>
<dbReference type="InterPro" id="IPR051167">
    <property type="entry name" value="Prolyl_oligopep/macrocyclase"/>
</dbReference>
<comment type="similarity">
    <text evidence="2">Belongs to the peptidase S9A family.</text>
</comment>
<evidence type="ECO:0000256" key="5">
    <source>
        <dbReference type="ARBA" id="ARBA00022801"/>
    </source>
</evidence>
<dbReference type="Gene3D" id="2.130.10.120">
    <property type="entry name" value="Prolyl oligopeptidase, N-terminal domain"/>
    <property type="match status" value="1"/>
</dbReference>
<evidence type="ECO:0000313" key="10">
    <source>
        <dbReference type="Proteomes" id="UP000316598"/>
    </source>
</evidence>
<dbReference type="GO" id="GO:0004252">
    <property type="term" value="F:serine-type endopeptidase activity"/>
    <property type="evidence" value="ECO:0007669"/>
    <property type="project" value="UniProtKB-EC"/>
</dbReference>
<dbReference type="Pfam" id="PF00326">
    <property type="entry name" value="Peptidase_S9"/>
    <property type="match status" value="1"/>
</dbReference>
<sequence length="723" mass="81041">MKSPIRFYHFVCLTIFVHTPLGNTVLAEDSAISTQQMNYPETKKTDVFDEYHGRKVADPYRWLEDTESEETAEWIAAQNQLTQKYLRSLPQRDAIREKLERFWNYERYGLPKKCGDRYFFSHNDGLQDQSVLYQTPTLTGSLIETQNVLIDANKLSDDGTVALAGTAITDDGTRIAYGVADGGSDWRTWKVRDVASGEDLPDIIRWVKFSGIAWKPDGSGFYYARYDEPVEGQELSGTNENQKLYFHKIGDDQSDDQLVLERPDQPKWGFSPVVSDDGRYLVIHNWKGSEPKSQIFVKDLRDSNSEIVPLITGFDAEYEFIANVGDTLYFITDHEAPKRRLIAIKASTENRDAWQVIVGESNDVLQSASLFGQTFYLDYLKDARAKITRHQINGERIDELELPGVGTVSGFGGRQDATETFFAFTNDVTPTSIYRVDLASGQTELWQQPRVLFDVDQFVTEQLFCTSADGTRVPIIVTRKKDIELDGSHPTLLYGYGGFNISITPSFSPATAAWVDQGGIYAVANLRGGGEYGRQWHEDGMRLKKQNVFNDCIAAAEYLIEKKYTSASRLGLSGRSNGGLLVGAVMTQRPDLFGACLPAVGVLDMLRYHKFTIGWAWAAEYGSSDEEDQIDNLLSYSPLHNLKDGTCYPATMVITADRDDRVVPGHSFKFAAALQAAQSREPTCGHPTLIRIETRAGHGAGTPVSKKIEEYADAWAFLLENLK</sequence>
<dbReference type="SUPFAM" id="SSF53474">
    <property type="entry name" value="alpha/beta-Hydrolases"/>
    <property type="match status" value="1"/>
</dbReference>
<dbReference type="PRINTS" id="PR00862">
    <property type="entry name" value="PROLIGOPTASE"/>
</dbReference>
<feature type="domain" description="Peptidase S9 prolyl oligopeptidase catalytic" evidence="7">
    <location>
        <begin position="505"/>
        <end position="723"/>
    </location>
</feature>
<dbReference type="GO" id="GO:0070012">
    <property type="term" value="F:oligopeptidase activity"/>
    <property type="evidence" value="ECO:0007669"/>
    <property type="project" value="TreeGrafter"/>
</dbReference>
<dbReference type="FunFam" id="3.40.50.1820:FF:000005">
    <property type="entry name" value="Prolyl endopeptidase"/>
    <property type="match status" value="1"/>
</dbReference>